<evidence type="ECO:0000313" key="2">
    <source>
        <dbReference type="Proteomes" id="UP000034661"/>
    </source>
</evidence>
<sequence length="283" mass="31708">MPERRWIAEAKAGIRTTAQMVTPEDRTYWNFAGSVAVGPDVRSYESWWSEAFGDHVLTKFLKERRSAGIVPVAIDVAGGNGEALYDLRTSGLIGAGLTSNLTDTRSADQKKQDKQLHLDLVPGDIFLGTTWRKQIFPWVQANTESGYADLIMARPGGMFRNVMPAEAYFAVFQRMLGILKPEGGMLIADVPFNLSRFEDRKAWEQMQQLFQQRNNSPNMRVDFKKNDIHWPTFLDYVAVVGGVLGGGTFLDEGVGKTWICGTVRVLTGEKLKKRPFLLWGRSG</sequence>
<dbReference type="EMBL" id="LCPJ01000001">
    <property type="protein sequence ID" value="KKU96347.1"/>
    <property type="molecule type" value="Genomic_DNA"/>
</dbReference>
<accession>A0A0G1UQ41</accession>
<protein>
    <submittedName>
        <fullName evidence="1">Uncharacterized protein</fullName>
    </submittedName>
</protein>
<dbReference type="Proteomes" id="UP000034661">
    <property type="component" value="Unassembled WGS sequence"/>
</dbReference>
<dbReference type="InterPro" id="IPR029063">
    <property type="entry name" value="SAM-dependent_MTases_sf"/>
</dbReference>
<reference evidence="1 2" key="1">
    <citation type="journal article" date="2015" name="Nature">
        <title>rRNA introns, odd ribosomes, and small enigmatic genomes across a large radiation of phyla.</title>
        <authorList>
            <person name="Brown C.T."/>
            <person name="Hug L.A."/>
            <person name="Thomas B.C."/>
            <person name="Sharon I."/>
            <person name="Castelle C.J."/>
            <person name="Singh A."/>
            <person name="Wilkins M.J."/>
            <person name="Williams K.H."/>
            <person name="Banfield J.F."/>
        </authorList>
    </citation>
    <scope>NUCLEOTIDE SEQUENCE [LARGE SCALE GENOMIC DNA]</scope>
</reference>
<comment type="caution">
    <text evidence="1">The sequence shown here is derived from an EMBL/GenBank/DDBJ whole genome shotgun (WGS) entry which is preliminary data.</text>
</comment>
<name>A0A0G1UQ41_9BACT</name>
<gene>
    <name evidence="1" type="ORF">UY27_C0001G0040</name>
</gene>
<evidence type="ECO:0000313" key="1">
    <source>
        <dbReference type="EMBL" id="KKU96347.1"/>
    </source>
</evidence>
<dbReference type="SUPFAM" id="SSF53335">
    <property type="entry name" value="S-adenosyl-L-methionine-dependent methyltransferases"/>
    <property type="match status" value="1"/>
</dbReference>
<organism evidence="1 2">
    <name type="scientific">Candidatus Gottesmanbacteria bacterium GW2011_GWA1_48_13</name>
    <dbReference type="NCBI Taxonomy" id="1618439"/>
    <lineage>
        <taxon>Bacteria</taxon>
        <taxon>Candidatus Gottesmaniibacteriota</taxon>
    </lineage>
</organism>
<proteinExistence type="predicted"/>
<dbReference type="AlphaFoldDB" id="A0A0G1UQ41"/>